<evidence type="ECO:0000313" key="1">
    <source>
        <dbReference type="EMBL" id="EYC33645.1"/>
    </source>
</evidence>
<accession>A0A016W1X9</accession>
<dbReference type="EMBL" id="JARK01001338">
    <property type="protein sequence ID" value="EYC33645.1"/>
    <property type="molecule type" value="Genomic_DNA"/>
</dbReference>
<keyword evidence="2" id="KW-1185">Reference proteome</keyword>
<dbReference type="Proteomes" id="UP000024635">
    <property type="component" value="Unassembled WGS sequence"/>
</dbReference>
<dbReference type="AlphaFoldDB" id="A0A016W1X9"/>
<name>A0A016W1X9_9BILA</name>
<reference evidence="2" key="1">
    <citation type="journal article" date="2015" name="Nat. Genet.">
        <title>The genome and transcriptome of the zoonotic hookworm Ancylostoma ceylanicum identify infection-specific gene families.</title>
        <authorList>
            <person name="Schwarz E.M."/>
            <person name="Hu Y."/>
            <person name="Antoshechkin I."/>
            <person name="Miller M.M."/>
            <person name="Sternberg P.W."/>
            <person name="Aroian R.V."/>
        </authorList>
    </citation>
    <scope>NUCLEOTIDE SEQUENCE</scope>
    <source>
        <strain evidence="2">HY135</strain>
    </source>
</reference>
<sequence length="68" mass="7986">MGLPFGSFAKALNRHAGHLECHEHPTARRPKVSTFPYVDYSPLHRLFFYPYPLYPYPFLMIDSVLNNF</sequence>
<organism evidence="1 2">
    <name type="scientific">Ancylostoma ceylanicum</name>
    <dbReference type="NCBI Taxonomy" id="53326"/>
    <lineage>
        <taxon>Eukaryota</taxon>
        <taxon>Metazoa</taxon>
        <taxon>Ecdysozoa</taxon>
        <taxon>Nematoda</taxon>
        <taxon>Chromadorea</taxon>
        <taxon>Rhabditida</taxon>
        <taxon>Rhabditina</taxon>
        <taxon>Rhabditomorpha</taxon>
        <taxon>Strongyloidea</taxon>
        <taxon>Ancylostomatidae</taxon>
        <taxon>Ancylostomatinae</taxon>
        <taxon>Ancylostoma</taxon>
    </lineage>
</organism>
<comment type="caution">
    <text evidence="1">The sequence shown here is derived from an EMBL/GenBank/DDBJ whole genome shotgun (WGS) entry which is preliminary data.</text>
</comment>
<proteinExistence type="predicted"/>
<protein>
    <submittedName>
        <fullName evidence="1">Uncharacterized protein</fullName>
    </submittedName>
</protein>
<gene>
    <name evidence="1" type="primary">Acey_s0002.g912</name>
    <name evidence="1" type="ORF">Y032_0002g912</name>
</gene>
<evidence type="ECO:0000313" key="2">
    <source>
        <dbReference type="Proteomes" id="UP000024635"/>
    </source>
</evidence>